<evidence type="ECO:0000313" key="1">
    <source>
        <dbReference type="EMBL" id="TKA79767.1"/>
    </source>
</evidence>
<name>A0A4U0XSZ6_9PEZI</name>
<dbReference type="STRING" id="331657.A0A4U0XSZ6"/>
<proteinExistence type="predicted"/>
<dbReference type="PANTHER" id="PTHR13109">
    <property type="entry name" value="NEUROCHONDRIN"/>
    <property type="match status" value="1"/>
</dbReference>
<protein>
    <recommendedName>
        <fullName evidence="3">DUF1941 family protein</fullName>
    </recommendedName>
</protein>
<accession>A0A4U0XSZ6</accession>
<dbReference type="InterPro" id="IPR008709">
    <property type="entry name" value="Neurochondrin"/>
</dbReference>
<dbReference type="InterPro" id="IPR016024">
    <property type="entry name" value="ARM-type_fold"/>
</dbReference>
<dbReference type="Pfam" id="PF05536">
    <property type="entry name" value="Neurochondrin"/>
    <property type="match status" value="2"/>
</dbReference>
<dbReference type="EMBL" id="NAJN01000084">
    <property type="protein sequence ID" value="TKA79767.1"/>
    <property type="molecule type" value="Genomic_DNA"/>
</dbReference>
<dbReference type="AlphaFoldDB" id="A0A4U0XSZ6"/>
<dbReference type="OrthoDB" id="8962942at2759"/>
<sequence>MDPAAALSQVFNLLKAKDDTSRFVGLSLLRSLLDAHDVFRNDPDIVIKCWAAIPTKFLNRLLNAVEGQKRTKEEANSMNELAVSVIHVFTILLPLQAIQEDKMLSFCGAIVKVLQRTTTETTTLVVQVLVTISSQPKGADAMWEIDDVSPLLKVAKYQELALRVVQNVLSVTTHREHTTSDNLEKWDDIVSQLLASNGQANTVPILEMLASTFGTVQSSSPKQFSYVFINLTLIDMRSTIPSLMQGLASPSYSEAALRLAASYDVVGAFIAFLISSLDAADDSPDAPNLAPDMLLRLRKDIAETMSLTIEFLRDRWDAAVSGAAGLHPSARPSAENPGNANEPLAITWDSKAGSIVDDVIVVGSVNTLSLWLREDENDQLREEAVGIIDILLALYDRGLKSPVLTALEGVLAISNGVEAFLEHSGWSLLSNDLKHYLAALTSGPHKTPDALPKPLAMDVIRILLMVVESAGNSRSGQGWMDCVKVVSDVTVADADLDLWAAAAQLAVELVSKAPVRLRKRYEEQSRNILHAAESKLFAKRGGVFDGETEESLLEVAEVMRSLL</sequence>
<gene>
    <name evidence="1" type="ORF">B0A49_02660</name>
</gene>
<evidence type="ECO:0008006" key="3">
    <source>
        <dbReference type="Google" id="ProtNLM"/>
    </source>
</evidence>
<reference evidence="1 2" key="1">
    <citation type="submission" date="2017-03" db="EMBL/GenBank/DDBJ databases">
        <title>Genomes of endolithic fungi from Antarctica.</title>
        <authorList>
            <person name="Coleine C."/>
            <person name="Masonjones S."/>
            <person name="Stajich J.E."/>
        </authorList>
    </citation>
    <scope>NUCLEOTIDE SEQUENCE [LARGE SCALE GENOMIC DNA]</scope>
    <source>
        <strain evidence="1 2">CCFEE 5187</strain>
    </source>
</reference>
<evidence type="ECO:0000313" key="2">
    <source>
        <dbReference type="Proteomes" id="UP000308768"/>
    </source>
</evidence>
<dbReference type="SUPFAM" id="SSF48371">
    <property type="entry name" value="ARM repeat"/>
    <property type="match status" value="1"/>
</dbReference>
<organism evidence="1 2">
    <name type="scientific">Cryomyces minteri</name>
    <dbReference type="NCBI Taxonomy" id="331657"/>
    <lineage>
        <taxon>Eukaryota</taxon>
        <taxon>Fungi</taxon>
        <taxon>Dikarya</taxon>
        <taxon>Ascomycota</taxon>
        <taxon>Pezizomycotina</taxon>
        <taxon>Dothideomycetes</taxon>
        <taxon>Dothideomycetes incertae sedis</taxon>
        <taxon>Cryomyces</taxon>
    </lineage>
</organism>
<keyword evidence="2" id="KW-1185">Reference proteome</keyword>
<dbReference type="PANTHER" id="PTHR13109:SF7">
    <property type="entry name" value="NEUROCHONDRIN"/>
    <property type="match status" value="1"/>
</dbReference>
<dbReference type="Proteomes" id="UP000308768">
    <property type="component" value="Unassembled WGS sequence"/>
</dbReference>
<comment type="caution">
    <text evidence="1">The sequence shown here is derived from an EMBL/GenBank/DDBJ whole genome shotgun (WGS) entry which is preliminary data.</text>
</comment>